<evidence type="ECO:0000256" key="1">
    <source>
        <dbReference type="SAM" id="Coils"/>
    </source>
</evidence>
<gene>
    <name evidence="2" type="ORF">FHU29_000251</name>
    <name evidence="3" type="ORF">FHU29_001407</name>
    <name evidence="4" type="ORF">FHU29_001472</name>
    <name evidence="5" type="ORF">FHU29_001476</name>
    <name evidence="6" type="ORF">FHU29_002696</name>
</gene>
<reference evidence="3 7" key="1">
    <citation type="submission" date="2020-08" db="EMBL/GenBank/DDBJ databases">
        <title>Sequencing the genomes of 1000 actinobacteria strains.</title>
        <authorList>
            <person name="Klenk H.-P."/>
        </authorList>
    </citation>
    <scope>NUCLEOTIDE SEQUENCE [LARGE SCALE GENOMIC DNA]</scope>
    <source>
        <strain evidence="3 7">DSM 45258</strain>
    </source>
</reference>
<dbReference type="SUPFAM" id="SSF46689">
    <property type="entry name" value="Homeodomain-like"/>
    <property type="match status" value="1"/>
</dbReference>
<name>A0A839RLQ0_9ACTN</name>
<dbReference type="InterPro" id="IPR009057">
    <property type="entry name" value="Homeodomain-like_sf"/>
</dbReference>
<dbReference type="EMBL" id="JACHWS010000001">
    <property type="protein sequence ID" value="MBB3035817.1"/>
    <property type="molecule type" value="Genomic_DNA"/>
</dbReference>
<keyword evidence="1" id="KW-0175">Coiled coil</keyword>
<organism evidence="3 7">
    <name type="scientific">Hoyosella altamirensis</name>
    <dbReference type="NCBI Taxonomy" id="616997"/>
    <lineage>
        <taxon>Bacteria</taxon>
        <taxon>Bacillati</taxon>
        <taxon>Actinomycetota</taxon>
        <taxon>Actinomycetes</taxon>
        <taxon>Mycobacteriales</taxon>
        <taxon>Hoyosellaceae</taxon>
        <taxon>Hoyosella</taxon>
    </lineage>
</organism>
<evidence type="ECO:0000313" key="2">
    <source>
        <dbReference type="EMBL" id="MBB3035817.1"/>
    </source>
</evidence>
<evidence type="ECO:0000313" key="3">
    <source>
        <dbReference type="EMBL" id="MBB3036973.1"/>
    </source>
</evidence>
<feature type="coiled-coil region" evidence="1">
    <location>
        <begin position="80"/>
        <end position="107"/>
    </location>
</feature>
<sequence length="152" mass="17483">MTSDVEIGRSPTGKRMFPLAFRVNFVRRWQDCTERGAKARLLREFSLDEATVRPWLQAYDRGQYTTAMVAASEKSRNRVSNRDRAELARLRSENEALKKKVAQAEAVQEILGKAYELLHGINESSSEQHEQIPPALMSADEYARWLQRKNLS</sequence>
<evidence type="ECO:0000313" key="4">
    <source>
        <dbReference type="EMBL" id="MBB3037038.1"/>
    </source>
</evidence>
<accession>A0A839RLQ0</accession>
<comment type="caution">
    <text evidence="3">The sequence shown here is derived from an EMBL/GenBank/DDBJ whole genome shotgun (WGS) entry which is preliminary data.</text>
</comment>
<dbReference type="RefSeq" id="WP_232323104.1">
    <property type="nucleotide sequence ID" value="NZ_BDDI01000048.1"/>
</dbReference>
<evidence type="ECO:0000313" key="5">
    <source>
        <dbReference type="EMBL" id="MBB3037042.1"/>
    </source>
</evidence>
<dbReference type="EMBL" id="JACHWS010000002">
    <property type="protein sequence ID" value="MBB3038247.1"/>
    <property type="molecule type" value="Genomic_DNA"/>
</dbReference>
<protein>
    <submittedName>
        <fullName evidence="3">Transposase-like protein</fullName>
    </submittedName>
</protein>
<proteinExistence type="predicted"/>
<dbReference type="AlphaFoldDB" id="A0A839RLQ0"/>
<dbReference type="EMBL" id="JACHWS010000001">
    <property type="protein sequence ID" value="MBB3037038.1"/>
    <property type="molecule type" value="Genomic_DNA"/>
</dbReference>
<keyword evidence="7" id="KW-1185">Reference proteome</keyword>
<evidence type="ECO:0000313" key="7">
    <source>
        <dbReference type="Proteomes" id="UP000567922"/>
    </source>
</evidence>
<evidence type="ECO:0000313" key="6">
    <source>
        <dbReference type="EMBL" id="MBB3038247.1"/>
    </source>
</evidence>
<dbReference type="Proteomes" id="UP000567922">
    <property type="component" value="Unassembled WGS sequence"/>
</dbReference>
<dbReference type="EMBL" id="JACHWS010000001">
    <property type="protein sequence ID" value="MBB3037042.1"/>
    <property type="molecule type" value="Genomic_DNA"/>
</dbReference>
<dbReference type="EMBL" id="JACHWS010000001">
    <property type="protein sequence ID" value="MBB3036973.1"/>
    <property type="molecule type" value="Genomic_DNA"/>
</dbReference>